<feature type="domain" description="FLYWCH-type" evidence="5">
    <location>
        <begin position="201"/>
        <end position="250"/>
    </location>
</feature>
<evidence type="ECO:0000256" key="1">
    <source>
        <dbReference type="ARBA" id="ARBA00022723"/>
    </source>
</evidence>
<feature type="domain" description="FLYWCH-type" evidence="5">
    <location>
        <begin position="390"/>
        <end position="456"/>
    </location>
</feature>
<feature type="compositionally biased region" description="Low complexity" evidence="4">
    <location>
        <begin position="567"/>
        <end position="587"/>
    </location>
</feature>
<name>B4GZB2_DROPE</name>
<feature type="domain" description="FLYWCH-type" evidence="5">
    <location>
        <begin position="45"/>
        <end position="80"/>
    </location>
</feature>
<feature type="region of interest" description="Disordered" evidence="4">
    <location>
        <begin position="553"/>
        <end position="596"/>
    </location>
</feature>
<gene>
    <name evidence="6" type="primary">Dper\GL27333</name>
    <name evidence="6" type="ORF">Dper_GL27333</name>
</gene>
<feature type="domain" description="FLYWCH-type" evidence="5">
    <location>
        <begin position="475"/>
        <end position="539"/>
    </location>
</feature>
<evidence type="ECO:0000259" key="5">
    <source>
        <dbReference type="Pfam" id="PF04500"/>
    </source>
</evidence>
<feature type="domain" description="FLYWCH-type" evidence="5">
    <location>
        <begin position="271"/>
        <end position="337"/>
    </location>
</feature>
<evidence type="ECO:0000256" key="4">
    <source>
        <dbReference type="SAM" id="MobiDB-lite"/>
    </source>
</evidence>
<dbReference type="HOGENOM" id="CLU_450764_0_0_1"/>
<evidence type="ECO:0000256" key="2">
    <source>
        <dbReference type="ARBA" id="ARBA00022771"/>
    </source>
</evidence>
<dbReference type="Proteomes" id="UP000008744">
    <property type="component" value="Unassembled WGS sequence"/>
</dbReference>
<keyword evidence="3" id="KW-0862">Zinc</keyword>
<evidence type="ECO:0000313" key="7">
    <source>
        <dbReference type="Proteomes" id="UP000008744"/>
    </source>
</evidence>
<feature type="domain" description="FLYWCH-type" evidence="5">
    <location>
        <begin position="666"/>
        <end position="726"/>
    </location>
</feature>
<feature type="compositionally biased region" description="Basic residues" evidence="4">
    <location>
        <begin position="734"/>
        <end position="747"/>
    </location>
</feature>
<proteinExistence type="predicted"/>
<organism evidence="7">
    <name type="scientific">Drosophila persimilis</name>
    <name type="common">Fruit fly</name>
    <dbReference type="NCBI Taxonomy" id="7234"/>
    <lineage>
        <taxon>Eukaryota</taxon>
        <taxon>Metazoa</taxon>
        <taxon>Ecdysozoa</taxon>
        <taxon>Arthropoda</taxon>
        <taxon>Hexapoda</taxon>
        <taxon>Insecta</taxon>
        <taxon>Pterygota</taxon>
        <taxon>Neoptera</taxon>
        <taxon>Endopterygota</taxon>
        <taxon>Diptera</taxon>
        <taxon>Brachycera</taxon>
        <taxon>Muscomorpha</taxon>
        <taxon>Ephydroidea</taxon>
        <taxon>Drosophilidae</taxon>
        <taxon>Drosophila</taxon>
        <taxon>Sophophora</taxon>
    </lineage>
</organism>
<protein>
    <submittedName>
        <fullName evidence="6">GL27333</fullName>
    </submittedName>
</protein>
<keyword evidence="1" id="KW-0479">Metal-binding</keyword>
<keyword evidence="7" id="KW-1185">Reference proteome</keyword>
<dbReference type="OMA" id="IYNGHMY"/>
<dbReference type="eggNOG" id="ENOG502TC72">
    <property type="taxonomic scope" value="Eukaryota"/>
</dbReference>
<accession>B4GZB2</accession>
<dbReference type="GO" id="GO:0008270">
    <property type="term" value="F:zinc ion binding"/>
    <property type="evidence" value="ECO:0007669"/>
    <property type="project" value="UniProtKB-KW"/>
</dbReference>
<dbReference type="InterPro" id="IPR007588">
    <property type="entry name" value="Znf_FLYWCH"/>
</dbReference>
<evidence type="ECO:0000256" key="3">
    <source>
        <dbReference type="ARBA" id="ARBA00022833"/>
    </source>
</evidence>
<evidence type="ECO:0000313" key="6">
    <source>
        <dbReference type="EMBL" id="EDW28130.1"/>
    </source>
</evidence>
<dbReference type="Gene3D" id="2.20.25.240">
    <property type="match status" value="7"/>
</dbReference>
<dbReference type="AlphaFoldDB" id="B4GZB2"/>
<dbReference type="OrthoDB" id="167578at2759"/>
<dbReference type="Pfam" id="PF04500">
    <property type="entry name" value="FLYWCH"/>
    <property type="match status" value="7"/>
</dbReference>
<feature type="compositionally biased region" description="Basic and acidic residues" evidence="4">
    <location>
        <begin position="724"/>
        <end position="733"/>
    </location>
</feature>
<sequence length="747" mass="87080">MRSKQKLPWIEDEFKVQLPLLPLLKRKSGSGSVKKQSFDHLDVCFTRSNRGNNLLTIDGKPFTLNRRIKDACYWECVKLRCKYIKYGDGDGVYQLVTNRRGGQNLIYNGHMYSVERKYHASINWVCTKNSNLLIRCPARCVTNTNDNSIKLSHRSHNHAANLFKVHKPRQFTRQRRRHRRTAPRRRLPQYCSRWAAGRFTLIDGFRFVIGSQAQQRCYLKCSSFRSKCRARAILNKANGKVQLRHGAHNHTRGQQQQAMARQGQGQVLAEYVRSRRGTGLVYYEGNTYTPNEKLREGQKSRDWKCSMYHKAKCRARLVTRHTRIGDLIHVTSRLHTHPRMYDHLHKSEDKDSRKLFPKLKFVAIGKHLPVQYVLDEAGKTMKMSPVSIRFIEGQRKSVQLVCGNYAYAKNNKHGGTTYWNCRSRRHGQESCKARLSTRHHSNGRFIVHLTQPKHNHPPSKRINRILSKKNSIAIYSATSRGRMQLIYGGQPFIFEKTLKLSSGEEKRYWRCNQWWNQKCRSRVFTVNDIVCPLNRFHTHEEIVRRKKRVRRVPVDTEAVSKSTVTRQQQEAAQQQHQQQQQQQQQQQHHQEMQEQLASDAMLTTALEDESPATIDVNELGMHLKYEEIVADVTGMVGSNRVPFTVKSAAVSLTAIFQQKDAHKFYFTKGQRESVKLNYAGHSFVKFMQNSRGTKWICATRSTTKCRARVRTNENNSLEILHAPHNHEMPPKLEKSRHRQKIKARKVD</sequence>
<keyword evidence="2" id="KW-0863">Zinc-finger</keyword>
<feature type="region of interest" description="Disordered" evidence="4">
    <location>
        <begin position="721"/>
        <end position="747"/>
    </location>
</feature>
<reference evidence="6 7" key="1">
    <citation type="journal article" date="2007" name="Nature">
        <title>Evolution of genes and genomes on the Drosophila phylogeny.</title>
        <authorList>
            <consortium name="Drosophila 12 Genomes Consortium"/>
            <person name="Clark A.G."/>
            <person name="Eisen M.B."/>
            <person name="Smith D.R."/>
            <person name="Bergman C.M."/>
            <person name="Oliver B."/>
            <person name="Markow T.A."/>
            <person name="Kaufman T.C."/>
            <person name="Kellis M."/>
            <person name="Gelbart W."/>
            <person name="Iyer V.N."/>
            <person name="Pollard D.A."/>
            <person name="Sackton T.B."/>
            <person name="Larracuente A.M."/>
            <person name="Singh N.D."/>
            <person name="Abad J.P."/>
            <person name="Abt D.N."/>
            <person name="Adryan B."/>
            <person name="Aguade M."/>
            <person name="Akashi H."/>
            <person name="Anderson W.W."/>
            <person name="Aquadro C.F."/>
            <person name="Ardell D.H."/>
            <person name="Arguello R."/>
            <person name="Artieri C.G."/>
            <person name="Barbash D.A."/>
            <person name="Barker D."/>
            <person name="Barsanti P."/>
            <person name="Batterham P."/>
            <person name="Batzoglou S."/>
            <person name="Begun D."/>
            <person name="Bhutkar A."/>
            <person name="Blanco E."/>
            <person name="Bosak S.A."/>
            <person name="Bradley R.K."/>
            <person name="Brand A.D."/>
            <person name="Brent M.R."/>
            <person name="Brooks A.N."/>
            <person name="Brown R.H."/>
            <person name="Butlin R.K."/>
            <person name="Caggese C."/>
            <person name="Calvi B.R."/>
            <person name="Bernardo de Carvalho A."/>
            <person name="Caspi A."/>
            <person name="Castrezana S."/>
            <person name="Celniker S.E."/>
            <person name="Chang J.L."/>
            <person name="Chapple C."/>
            <person name="Chatterji S."/>
            <person name="Chinwalla A."/>
            <person name="Civetta A."/>
            <person name="Clifton S.W."/>
            <person name="Comeron J.M."/>
            <person name="Costello J.C."/>
            <person name="Coyne J.A."/>
            <person name="Daub J."/>
            <person name="David R.G."/>
            <person name="Delcher A.L."/>
            <person name="Delehaunty K."/>
            <person name="Do C.B."/>
            <person name="Ebling H."/>
            <person name="Edwards K."/>
            <person name="Eickbush T."/>
            <person name="Evans J.D."/>
            <person name="Filipski A."/>
            <person name="Findeiss S."/>
            <person name="Freyhult E."/>
            <person name="Fulton L."/>
            <person name="Fulton R."/>
            <person name="Garcia A.C."/>
            <person name="Gardiner A."/>
            <person name="Garfield D.A."/>
            <person name="Garvin B.E."/>
            <person name="Gibson G."/>
            <person name="Gilbert D."/>
            <person name="Gnerre S."/>
            <person name="Godfrey J."/>
            <person name="Good R."/>
            <person name="Gotea V."/>
            <person name="Gravely B."/>
            <person name="Greenberg A.J."/>
            <person name="Griffiths-Jones S."/>
            <person name="Gross S."/>
            <person name="Guigo R."/>
            <person name="Gustafson E.A."/>
            <person name="Haerty W."/>
            <person name="Hahn M.W."/>
            <person name="Halligan D.L."/>
            <person name="Halpern A.L."/>
            <person name="Halter G.M."/>
            <person name="Han M.V."/>
            <person name="Heger A."/>
            <person name="Hillier L."/>
            <person name="Hinrichs A.S."/>
            <person name="Holmes I."/>
            <person name="Hoskins R.A."/>
            <person name="Hubisz M.J."/>
            <person name="Hultmark D."/>
            <person name="Huntley M.A."/>
            <person name="Jaffe D.B."/>
            <person name="Jagadeeshan S."/>
            <person name="Jeck W.R."/>
            <person name="Johnson J."/>
            <person name="Jones C.D."/>
            <person name="Jordan W.C."/>
            <person name="Karpen G.H."/>
            <person name="Kataoka E."/>
            <person name="Keightley P.D."/>
            <person name="Kheradpour P."/>
            <person name="Kirkness E.F."/>
            <person name="Koerich L.B."/>
            <person name="Kristiansen K."/>
            <person name="Kudrna D."/>
            <person name="Kulathinal R.J."/>
            <person name="Kumar S."/>
            <person name="Kwok R."/>
            <person name="Lander E."/>
            <person name="Langley C.H."/>
            <person name="Lapoint R."/>
            <person name="Lazzaro B.P."/>
            <person name="Lee S.J."/>
            <person name="Levesque L."/>
            <person name="Li R."/>
            <person name="Lin C.F."/>
            <person name="Lin M.F."/>
            <person name="Lindblad-Toh K."/>
            <person name="Llopart A."/>
            <person name="Long M."/>
            <person name="Low L."/>
            <person name="Lozovsky E."/>
            <person name="Lu J."/>
            <person name="Luo M."/>
            <person name="Machado C.A."/>
            <person name="Makalowski W."/>
            <person name="Marzo M."/>
            <person name="Matsuda M."/>
            <person name="Matzkin L."/>
            <person name="McAllister B."/>
            <person name="McBride C.S."/>
            <person name="McKernan B."/>
            <person name="McKernan K."/>
            <person name="Mendez-Lago M."/>
            <person name="Minx P."/>
            <person name="Mollenhauer M.U."/>
            <person name="Montooth K."/>
            <person name="Mount S.M."/>
            <person name="Mu X."/>
            <person name="Myers E."/>
            <person name="Negre B."/>
            <person name="Newfeld S."/>
            <person name="Nielsen R."/>
            <person name="Noor M.A."/>
            <person name="O'Grady P."/>
            <person name="Pachter L."/>
            <person name="Papaceit M."/>
            <person name="Parisi M.J."/>
            <person name="Parisi M."/>
            <person name="Parts L."/>
            <person name="Pedersen J.S."/>
            <person name="Pesole G."/>
            <person name="Phillippy A.M."/>
            <person name="Ponting C.P."/>
            <person name="Pop M."/>
            <person name="Porcelli D."/>
            <person name="Powell J.R."/>
            <person name="Prohaska S."/>
            <person name="Pruitt K."/>
            <person name="Puig M."/>
            <person name="Quesneville H."/>
            <person name="Ram K.R."/>
            <person name="Rand D."/>
            <person name="Rasmussen M.D."/>
            <person name="Reed L.K."/>
            <person name="Reenan R."/>
            <person name="Reily A."/>
            <person name="Remington K.A."/>
            <person name="Rieger T.T."/>
            <person name="Ritchie M.G."/>
            <person name="Robin C."/>
            <person name="Rogers Y.H."/>
            <person name="Rohde C."/>
            <person name="Rozas J."/>
            <person name="Rubenfield M.J."/>
            <person name="Ruiz A."/>
            <person name="Russo S."/>
            <person name="Salzberg S.L."/>
            <person name="Sanchez-Gracia A."/>
            <person name="Saranga D.J."/>
            <person name="Sato H."/>
            <person name="Schaeffer S.W."/>
            <person name="Schatz M.C."/>
            <person name="Schlenke T."/>
            <person name="Schwartz R."/>
            <person name="Segarra C."/>
            <person name="Singh R.S."/>
            <person name="Sirot L."/>
            <person name="Sirota M."/>
            <person name="Sisneros N.B."/>
            <person name="Smith C.D."/>
            <person name="Smith T.F."/>
            <person name="Spieth J."/>
            <person name="Stage D.E."/>
            <person name="Stark A."/>
            <person name="Stephan W."/>
            <person name="Strausberg R.L."/>
            <person name="Strempel S."/>
            <person name="Sturgill D."/>
            <person name="Sutton G."/>
            <person name="Sutton G.G."/>
            <person name="Tao W."/>
            <person name="Teichmann S."/>
            <person name="Tobari Y.N."/>
            <person name="Tomimura Y."/>
            <person name="Tsolas J.M."/>
            <person name="Valente V.L."/>
            <person name="Venter E."/>
            <person name="Venter J.C."/>
            <person name="Vicario S."/>
            <person name="Vieira F.G."/>
            <person name="Vilella A.J."/>
            <person name="Villasante A."/>
            <person name="Walenz B."/>
            <person name="Wang J."/>
            <person name="Wasserman M."/>
            <person name="Watts T."/>
            <person name="Wilson D."/>
            <person name="Wilson R.K."/>
            <person name="Wing R.A."/>
            <person name="Wolfner M.F."/>
            <person name="Wong A."/>
            <person name="Wong G.K."/>
            <person name="Wu C.I."/>
            <person name="Wu G."/>
            <person name="Yamamoto D."/>
            <person name="Yang H.P."/>
            <person name="Yang S.P."/>
            <person name="Yorke J.A."/>
            <person name="Yoshida K."/>
            <person name="Zdobnov E."/>
            <person name="Zhang P."/>
            <person name="Zhang Y."/>
            <person name="Zimin A.V."/>
            <person name="Baldwin J."/>
            <person name="Abdouelleil A."/>
            <person name="Abdulkadir J."/>
            <person name="Abebe A."/>
            <person name="Abera B."/>
            <person name="Abreu J."/>
            <person name="Acer S.C."/>
            <person name="Aftuck L."/>
            <person name="Alexander A."/>
            <person name="An P."/>
            <person name="Anderson E."/>
            <person name="Anderson S."/>
            <person name="Arachi H."/>
            <person name="Azer M."/>
            <person name="Bachantsang P."/>
            <person name="Barry A."/>
            <person name="Bayul T."/>
            <person name="Berlin A."/>
            <person name="Bessette D."/>
            <person name="Bloom T."/>
            <person name="Blye J."/>
            <person name="Boguslavskiy L."/>
            <person name="Bonnet C."/>
            <person name="Boukhgalter B."/>
            <person name="Bourzgui I."/>
            <person name="Brown A."/>
            <person name="Cahill P."/>
            <person name="Channer S."/>
            <person name="Cheshatsang Y."/>
            <person name="Chuda L."/>
            <person name="Citroen M."/>
            <person name="Collymore A."/>
            <person name="Cooke P."/>
            <person name="Costello M."/>
            <person name="D'Aco K."/>
            <person name="Daza R."/>
            <person name="De Haan G."/>
            <person name="DeGray S."/>
            <person name="DeMaso C."/>
            <person name="Dhargay N."/>
            <person name="Dooley K."/>
            <person name="Dooley E."/>
            <person name="Doricent M."/>
            <person name="Dorje P."/>
            <person name="Dorjee K."/>
            <person name="Dupes A."/>
            <person name="Elong R."/>
            <person name="Falk J."/>
            <person name="Farina A."/>
            <person name="Faro S."/>
            <person name="Ferguson D."/>
            <person name="Fisher S."/>
            <person name="Foley C.D."/>
            <person name="Franke A."/>
            <person name="Friedrich D."/>
            <person name="Gadbois L."/>
            <person name="Gearin G."/>
            <person name="Gearin C.R."/>
            <person name="Giannoukos G."/>
            <person name="Goode T."/>
            <person name="Graham J."/>
            <person name="Grandbois E."/>
            <person name="Grewal S."/>
            <person name="Gyaltsen K."/>
            <person name="Hafez N."/>
            <person name="Hagos B."/>
            <person name="Hall J."/>
            <person name="Henson C."/>
            <person name="Hollinger A."/>
            <person name="Honan T."/>
            <person name="Huard M.D."/>
            <person name="Hughes L."/>
            <person name="Hurhula B."/>
            <person name="Husby M.E."/>
            <person name="Kamat A."/>
            <person name="Kanga B."/>
            <person name="Kashin S."/>
            <person name="Khazanovich D."/>
            <person name="Kisner P."/>
            <person name="Lance K."/>
            <person name="Lara M."/>
            <person name="Lee W."/>
            <person name="Lennon N."/>
            <person name="Letendre F."/>
            <person name="LeVine R."/>
            <person name="Lipovsky A."/>
            <person name="Liu X."/>
            <person name="Liu J."/>
            <person name="Liu S."/>
            <person name="Lokyitsang T."/>
            <person name="Lokyitsang Y."/>
            <person name="Lubonja R."/>
            <person name="Lui A."/>
            <person name="MacDonald P."/>
            <person name="Magnisalis V."/>
            <person name="Maru K."/>
            <person name="Matthews C."/>
            <person name="McCusker W."/>
            <person name="McDonough S."/>
            <person name="Mehta T."/>
            <person name="Meldrim J."/>
            <person name="Meneus L."/>
            <person name="Mihai O."/>
            <person name="Mihalev A."/>
            <person name="Mihova T."/>
            <person name="Mittelman R."/>
            <person name="Mlenga V."/>
            <person name="Montmayeur A."/>
            <person name="Mulrain L."/>
            <person name="Navidi A."/>
            <person name="Naylor J."/>
            <person name="Negash T."/>
            <person name="Nguyen T."/>
            <person name="Nguyen N."/>
            <person name="Nicol R."/>
            <person name="Norbu C."/>
            <person name="Norbu N."/>
            <person name="Novod N."/>
            <person name="O'Neill B."/>
            <person name="Osman S."/>
            <person name="Markiewicz E."/>
            <person name="Oyono O.L."/>
            <person name="Patti C."/>
            <person name="Phunkhang P."/>
            <person name="Pierre F."/>
            <person name="Priest M."/>
            <person name="Raghuraman S."/>
            <person name="Rege F."/>
            <person name="Reyes R."/>
            <person name="Rise C."/>
            <person name="Rogov P."/>
            <person name="Ross K."/>
            <person name="Ryan E."/>
            <person name="Settipalli S."/>
            <person name="Shea T."/>
            <person name="Sherpa N."/>
            <person name="Shi L."/>
            <person name="Shih D."/>
            <person name="Sparrow T."/>
            <person name="Spaulding J."/>
            <person name="Stalker J."/>
            <person name="Stange-Thomann N."/>
            <person name="Stavropoulos S."/>
            <person name="Stone C."/>
            <person name="Strader C."/>
            <person name="Tesfaye S."/>
            <person name="Thomson T."/>
            <person name="Thoulutsang Y."/>
            <person name="Thoulutsang D."/>
            <person name="Topham K."/>
            <person name="Topping I."/>
            <person name="Tsamla T."/>
            <person name="Vassiliev H."/>
            <person name="Vo A."/>
            <person name="Wangchuk T."/>
            <person name="Wangdi T."/>
            <person name="Weiand M."/>
            <person name="Wilkinson J."/>
            <person name="Wilson A."/>
            <person name="Yadav S."/>
            <person name="Young G."/>
            <person name="Yu Q."/>
            <person name="Zembek L."/>
            <person name="Zhong D."/>
            <person name="Zimmer A."/>
            <person name="Zwirko Z."/>
            <person name="Jaffe D.B."/>
            <person name="Alvarez P."/>
            <person name="Brockman W."/>
            <person name="Butler J."/>
            <person name="Chin C."/>
            <person name="Gnerre S."/>
            <person name="Grabherr M."/>
            <person name="Kleber M."/>
            <person name="Mauceli E."/>
            <person name="MacCallum I."/>
        </authorList>
    </citation>
    <scope>NUCLEOTIDE SEQUENCE [LARGE SCALE GENOMIC DNA]</scope>
    <source>
        <strain evidence="7">MSH-3 / Tucson 14011-0111.49</strain>
    </source>
</reference>
<dbReference type="PhylomeDB" id="B4GZB2"/>
<dbReference type="EMBL" id="CH479198">
    <property type="protein sequence ID" value="EDW28130.1"/>
    <property type="molecule type" value="Genomic_DNA"/>
</dbReference>
<feature type="domain" description="FLYWCH-type" evidence="5">
    <location>
        <begin position="96"/>
        <end position="158"/>
    </location>
</feature>